<evidence type="ECO:0000313" key="6">
    <source>
        <dbReference type="EMBL" id="OEV02655.1"/>
    </source>
</evidence>
<dbReference type="OrthoDB" id="7688673at2"/>
<evidence type="ECO:0000313" key="7">
    <source>
        <dbReference type="Proteomes" id="UP000176101"/>
    </source>
</evidence>
<dbReference type="PANTHER" id="PTHR30363:SF44">
    <property type="entry name" value="AGA OPERON TRANSCRIPTIONAL REPRESSOR-RELATED"/>
    <property type="match status" value="1"/>
</dbReference>
<dbReference type="InterPro" id="IPR036390">
    <property type="entry name" value="WH_DNA-bd_sf"/>
</dbReference>
<dbReference type="InterPro" id="IPR037171">
    <property type="entry name" value="NagB/RpiA_transferase-like"/>
</dbReference>
<organism evidence="6 7">
    <name type="scientific">Streptomyces oceani</name>
    <dbReference type="NCBI Taxonomy" id="1075402"/>
    <lineage>
        <taxon>Bacteria</taxon>
        <taxon>Bacillati</taxon>
        <taxon>Actinomycetota</taxon>
        <taxon>Actinomycetes</taxon>
        <taxon>Kitasatosporales</taxon>
        <taxon>Streptomycetaceae</taxon>
        <taxon>Streptomyces</taxon>
    </lineage>
</organism>
<dbReference type="PROSITE" id="PS00894">
    <property type="entry name" value="HTH_DEOR_1"/>
    <property type="match status" value="1"/>
</dbReference>
<dbReference type="InterPro" id="IPR050313">
    <property type="entry name" value="Carb_Metab_HTH_regulators"/>
</dbReference>
<evidence type="ECO:0000256" key="3">
    <source>
        <dbReference type="ARBA" id="ARBA00023163"/>
    </source>
</evidence>
<feature type="domain" description="HTH deoR-type" evidence="5">
    <location>
        <begin position="3"/>
        <end position="58"/>
    </location>
</feature>
<proteinExistence type="predicted"/>
<name>A0A1E7KFH8_9ACTN</name>
<dbReference type="Gene3D" id="1.10.10.10">
    <property type="entry name" value="Winged helix-like DNA-binding domain superfamily/Winged helix DNA-binding domain"/>
    <property type="match status" value="1"/>
</dbReference>
<dbReference type="PRINTS" id="PR00037">
    <property type="entry name" value="HTHLACR"/>
</dbReference>
<sequence>MLAAQRHSRISQAVQGGGVVSTVELANSLGVSAETIRRDFAELEGKGLLMRVRGGATRTDHLSSEPPFVERFGSAGEAKAVIGSLAAELLRPGQTVVIDVGTTATHVARALVGNFSGVVLTCSIQVANELSEATGIEVHLSSGRMRAGDLALSGPTTQSFFEDVYADVAFLGSGGVHAEAGLTDFYLDECHVRRTIMRNSATHYVLADSTKLQRIAPYRVAPLERVDRLITDQQPPEELERAITVSGGEVIRPGLPPAETGHAGARERGNGTDEERT</sequence>
<dbReference type="InterPro" id="IPR018356">
    <property type="entry name" value="Tscrpt_reg_HTH_DeoR_CS"/>
</dbReference>
<evidence type="ECO:0000259" key="5">
    <source>
        <dbReference type="PROSITE" id="PS51000"/>
    </source>
</evidence>
<reference evidence="6 7" key="1">
    <citation type="journal article" date="2016" name="Front. Microbiol.">
        <title>Comparative Genomics Analysis of Streptomyces Species Reveals Their Adaptation to the Marine Environment and Their Diversity at the Genomic Level.</title>
        <authorList>
            <person name="Tian X."/>
            <person name="Zhang Z."/>
            <person name="Yang T."/>
            <person name="Chen M."/>
            <person name="Li J."/>
            <person name="Chen F."/>
            <person name="Yang J."/>
            <person name="Li W."/>
            <person name="Zhang B."/>
            <person name="Zhang Z."/>
            <person name="Wu J."/>
            <person name="Zhang C."/>
            <person name="Long L."/>
            <person name="Xiao J."/>
        </authorList>
    </citation>
    <scope>NUCLEOTIDE SEQUENCE [LARGE SCALE GENOMIC DNA]</scope>
    <source>
        <strain evidence="6 7">SCSIO 02100</strain>
    </source>
</reference>
<comment type="caution">
    <text evidence="6">The sequence shown here is derived from an EMBL/GenBank/DDBJ whole genome shotgun (WGS) entry which is preliminary data.</text>
</comment>
<dbReference type="SUPFAM" id="SSF46785">
    <property type="entry name" value="Winged helix' DNA-binding domain"/>
    <property type="match status" value="1"/>
</dbReference>
<evidence type="ECO:0000256" key="1">
    <source>
        <dbReference type="ARBA" id="ARBA00023015"/>
    </source>
</evidence>
<feature type="compositionally biased region" description="Basic and acidic residues" evidence="4">
    <location>
        <begin position="264"/>
        <end position="277"/>
    </location>
</feature>
<dbReference type="GO" id="GO:0003677">
    <property type="term" value="F:DNA binding"/>
    <property type="evidence" value="ECO:0007669"/>
    <property type="project" value="UniProtKB-KW"/>
</dbReference>
<dbReference type="SUPFAM" id="SSF100950">
    <property type="entry name" value="NagB/RpiA/CoA transferase-like"/>
    <property type="match status" value="1"/>
</dbReference>
<protein>
    <recommendedName>
        <fullName evidence="5">HTH deoR-type domain-containing protein</fullName>
    </recommendedName>
</protein>
<dbReference type="PROSITE" id="PS51000">
    <property type="entry name" value="HTH_DEOR_2"/>
    <property type="match status" value="1"/>
</dbReference>
<dbReference type="Gene3D" id="3.40.50.1360">
    <property type="match status" value="1"/>
</dbReference>
<dbReference type="AlphaFoldDB" id="A0A1E7KFH8"/>
<evidence type="ECO:0000256" key="4">
    <source>
        <dbReference type="SAM" id="MobiDB-lite"/>
    </source>
</evidence>
<keyword evidence="2" id="KW-0238">DNA-binding</keyword>
<dbReference type="InterPro" id="IPR036388">
    <property type="entry name" value="WH-like_DNA-bd_sf"/>
</dbReference>
<dbReference type="PATRIC" id="fig|1075402.3.peg.1745"/>
<dbReference type="PANTHER" id="PTHR30363">
    <property type="entry name" value="HTH-TYPE TRANSCRIPTIONAL REGULATOR SRLR-RELATED"/>
    <property type="match status" value="1"/>
</dbReference>
<keyword evidence="3" id="KW-0804">Transcription</keyword>
<dbReference type="Pfam" id="PF00455">
    <property type="entry name" value="DeoRC"/>
    <property type="match status" value="1"/>
</dbReference>
<dbReference type="InterPro" id="IPR014036">
    <property type="entry name" value="DeoR-like_C"/>
</dbReference>
<dbReference type="InterPro" id="IPR001034">
    <property type="entry name" value="DeoR_HTH"/>
</dbReference>
<accession>A0A1E7KFH8</accession>
<dbReference type="Pfam" id="PF08220">
    <property type="entry name" value="HTH_DeoR"/>
    <property type="match status" value="1"/>
</dbReference>
<dbReference type="SMART" id="SM01134">
    <property type="entry name" value="DeoRC"/>
    <property type="match status" value="1"/>
</dbReference>
<feature type="region of interest" description="Disordered" evidence="4">
    <location>
        <begin position="245"/>
        <end position="277"/>
    </location>
</feature>
<dbReference type="Proteomes" id="UP000176101">
    <property type="component" value="Unassembled WGS sequence"/>
</dbReference>
<evidence type="ECO:0000256" key="2">
    <source>
        <dbReference type="ARBA" id="ARBA00023125"/>
    </source>
</evidence>
<dbReference type="SMART" id="SM00420">
    <property type="entry name" value="HTH_DEOR"/>
    <property type="match status" value="1"/>
</dbReference>
<keyword evidence="1" id="KW-0805">Transcription regulation</keyword>
<keyword evidence="7" id="KW-1185">Reference proteome</keyword>
<dbReference type="RefSeq" id="WP_070197029.1">
    <property type="nucleotide sequence ID" value="NZ_LJGU01000127.1"/>
</dbReference>
<dbReference type="STRING" id="1075402.AN216_14230"/>
<dbReference type="EMBL" id="LJGU01000127">
    <property type="protein sequence ID" value="OEV02655.1"/>
    <property type="molecule type" value="Genomic_DNA"/>
</dbReference>
<gene>
    <name evidence="6" type="ORF">AN216_14230</name>
</gene>
<dbReference type="GO" id="GO:0003700">
    <property type="term" value="F:DNA-binding transcription factor activity"/>
    <property type="evidence" value="ECO:0007669"/>
    <property type="project" value="InterPro"/>
</dbReference>